<reference evidence="3" key="1">
    <citation type="journal article" date="2010" name="Genome Res.">
        <title>Population genomic sequencing of Coccidioides fungi reveals recent hybridization and transposon control.</title>
        <authorList>
            <person name="Neafsey D.E."/>
            <person name="Barker B.M."/>
            <person name="Sharpton T.J."/>
            <person name="Stajich J.E."/>
            <person name="Park D.J."/>
            <person name="Whiston E."/>
            <person name="Hung C.-Y."/>
            <person name="McMahan C."/>
            <person name="White J."/>
            <person name="Sykes S."/>
            <person name="Heiman D."/>
            <person name="Young S."/>
            <person name="Zeng Q."/>
            <person name="Abouelleil A."/>
            <person name="Aftuck L."/>
            <person name="Bessette D."/>
            <person name="Brown A."/>
            <person name="FitzGerald M."/>
            <person name="Lui A."/>
            <person name="Macdonald J.P."/>
            <person name="Priest M."/>
            <person name="Orbach M.J."/>
            <person name="Galgiani J.N."/>
            <person name="Kirkland T.N."/>
            <person name="Cole G.T."/>
            <person name="Birren B.W."/>
            <person name="Henn M.R."/>
            <person name="Taylor J.W."/>
            <person name="Rounsley S.D."/>
        </authorList>
    </citation>
    <scope>NUCLEOTIDE SEQUENCE [LARGE SCALE GENOMIC DNA]</scope>
    <source>
        <strain evidence="3">RMSCC 757 / Silveira</strain>
    </source>
</reference>
<proteinExistence type="predicted"/>
<feature type="compositionally biased region" description="Basic residues" evidence="1">
    <location>
        <begin position="9"/>
        <end position="20"/>
    </location>
</feature>
<sequence length="177" mass="19876">MIRREEGKKKKKKKKKKKESKHNPIFHSNGVSGFPRSSWSCGRTSSRLKKKNSGTPDFPQIPRKYDTALECDVSNPVWGGIWRLGCDLSPPSSWHPSNDFVDPGTSWRQAAVWSSLRAGAEGPSRGARSSLGETMRGNLEGYSRGLIEVQQEDLIIWGNERECRSLADTAYMLSSYD</sequence>
<dbReference type="VEuPathDB" id="FungiDB:CPSG_07107"/>
<evidence type="ECO:0000313" key="2">
    <source>
        <dbReference type="EMBL" id="EFW16057.1"/>
    </source>
</evidence>
<feature type="compositionally biased region" description="Polar residues" evidence="1">
    <location>
        <begin position="29"/>
        <end position="45"/>
    </location>
</feature>
<reference evidence="3" key="2">
    <citation type="submission" date="2010-03" db="EMBL/GenBank/DDBJ databases">
        <title>The genome sequence of Coccidioides posadasii strain Silveira.</title>
        <authorList>
            <consortium name="The Broad Institute Genome Sequencing Center for Infectious Disease"/>
            <person name="Neafsey D."/>
            <person name="Orbach M."/>
            <person name="Henn M.R."/>
            <person name="Cole G.T."/>
            <person name="Galgiani J."/>
            <person name="Gardner M.J."/>
            <person name="Kirkland T.N."/>
            <person name="Taylor J.W."/>
            <person name="Young S.K."/>
            <person name="Zeng Q."/>
            <person name="Koehrsen M."/>
            <person name="Alvarado L."/>
            <person name="Berlin A."/>
            <person name="Borenstein D."/>
            <person name="Chapman S.B."/>
            <person name="Chen Z."/>
            <person name="Engels R."/>
            <person name="Freedman E."/>
            <person name="Gellesch M."/>
            <person name="Goldberg J."/>
            <person name="Griggs A."/>
            <person name="Gujja S."/>
            <person name="Heilman E."/>
            <person name="Heiman D."/>
            <person name="Howarth C."/>
            <person name="Jen D."/>
            <person name="Larson L."/>
            <person name="Mehta T."/>
            <person name="Neiman D."/>
            <person name="Park D."/>
            <person name="Pearson M."/>
            <person name="Richards J."/>
            <person name="Roberts A."/>
            <person name="Saif S."/>
            <person name="Shea T."/>
            <person name="Shenoy N."/>
            <person name="Sisk P."/>
            <person name="Stolte C."/>
            <person name="Sykes S."/>
            <person name="Walk T."/>
            <person name="White J."/>
            <person name="Yandava C."/>
            <person name="Haas B."/>
            <person name="Nusbaum C."/>
            <person name="Birren B."/>
        </authorList>
    </citation>
    <scope>NUCLEOTIDE SEQUENCE [LARGE SCALE GENOMIC DNA]</scope>
    <source>
        <strain evidence="3">RMSCC 757 / Silveira</strain>
    </source>
</reference>
<organism evidence="3">
    <name type="scientific">Coccidioides posadasii (strain RMSCC 757 / Silveira)</name>
    <name type="common">Valley fever fungus</name>
    <dbReference type="NCBI Taxonomy" id="443226"/>
    <lineage>
        <taxon>Eukaryota</taxon>
        <taxon>Fungi</taxon>
        <taxon>Dikarya</taxon>
        <taxon>Ascomycota</taxon>
        <taxon>Pezizomycotina</taxon>
        <taxon>Eurotiomycetes</taxon>
        <taxon>Eurotiomycetidae</taxon>
        <taxon>Onygenales</taxon>
        <taxon>Onygenaceae</taxon>
        <taxon>Coccidioides</taxon>
    </lineage>
</organism>
<feature type="region of interest" description="Disordered" evidence="1">
    <location>
        <begin position="1"/>
        <end position="59"/>
    </location>
</feature>
<protein>
    <submittedName>
        <fullName evidence="2">Predicted protein</fullName>
    </submittedName>
</protein>
<dbReference type="AlphaFoldDB" id="E9DBA5"/>
<gene>
    <name evidence="2" type="ORF">CPSG_07107</name>
</gene>
<accession>E9DBA5</accession>
<keyword evidence="3" id="KW-1185">Reference proteome</keyword>
<dbReference type="EMBL" id="GL636498">
    <property type="protein sequence ID" value="EFW16057.1"/>
    <property type="molecule type" value="Genomic_DNA"/>
</dbReference>
<dbReference type="HOGENOM" id="CLU_1517734_0_0_1"/>
<name>E9DBA5_COCPS</name>
<dbReference type="Proteomes" id="UP000002497">
    <property type="component" value="Unassembled WGS sequence"/>
</dbReference>
<evidence type="ECO:0000256" key="1">
    <source>
        <dbReference type="SAM" id="MobiDB-lite"/>
    </source>
</evidence>
<evidence type="ECO:0000313" key="3">
    <source>
        <dbReference type="Proteomes" id="UP000002497"/>
    </source>
</evidence>